<dbReference type="EMBL" id="JAVDYG010000001">
    <property type="protein sequence ID" value="MDR7362492.1"/>
    <property type="molecule type" value="Genomic_DNA"/>
</dbReference>
<keyword evidence="2" id="KW-1185">Reference proteome</keyword>
<evidence type="ECO:0000313" key="2">
    <source>
        <dbReference type="Proteomes" id="UP001183648"/>
    </source>
</evidence>
<sequence>MAGAQGIGTQIASARSGELFLDDRGEQRTLRLTWHREVDLVVLSLWREGRCTGTFRLRVSEVPTLIAALQAGLEGDLPSAGDV</sequence>
<dbReference type="RefSeq" id="WP_310301804.1">
    <property type="nucleotide sequence ID" value="NZ_BAAAPS010000008.1"/>
</dbReference>
<organism evidence="1 2">
    <name type="scientific">Nocardioides marmoribigeumensis</name>
    <dbReference type="NCBI Taxonomy" id="433649"/>
    <lineage>
        <taxon>Bacteria</taxon>
        <taxon>Bacillati</taxon>
        <taxon>Actinomycetota</taxon>
        <taxon>Actinomycetes</taxon>
        <taxon>Propionibacteriales</taxon>
        <taxon>Nocardioidaceae</taxon>
        <taxon>Nocardioides</taxon>
    </lineage>
</organism>
<name>A0ABU2BV40_9ACTN</name>
<comment type="caution">
    <text evidence="1">The sequence shown here is derived from an EMBL/GenBank/DDBJ whole genome shotgun (WGS) entry which is preliminary data.</text>
</comment>
<proteinExistence type="predicted"/>
<dbReference type="Proteomes" id="UP001183648">
    <property type="component" value="Unassembled WGS sequence"/>
</dbReference>
<gene>
    <name evidence="1" type="ORF">J2S63_002045</name>
</gene>
<accession>A0ABU2BV40</accession>
<reference evidence="1 2" key="1">
    <citation type="submission" date="2023-07" db="EMBL/GenBank/DDBJ databases">
        <title>Sequencing the genomes of 1000 actinobacteria strains.</title>
        <authorList>
            <person name="Klenk H.-P."/>
        </authorList>
    </citation>
    <scope>NUCLEOTIDE SEQUENCE [LARGE SCALE GENOMIC DNA]</scope>
    <source>
        <strain evidence="1 2">DSM 19426</strain>
    </source>
</reference>
<protein>
    <submittedName>
        <fullName evidence="1">Uncharacterized protein</fullName>
    </submittedName>
</protein>
<evidence type="ECO:0000313" key="1">
    <source>
        <dbReference type="EMBL" id="MDR7362492.1"/>
    </source>
</evidence>